<sequence>MVTAGVLLASGGTAWAGEVNTAIVNADRYLSVEVGGLQQNYRETMNGTVPDKEQGFIPRIGVAYSLLGLEYPFRFTLGASYASGSTHYIGSLQNGTPYDSNTGNHILDAHVGLGYAFGFGSFALIPGLEYGEHSWERNINNGASPGYQERYGNQYMAATLEGQFALSQSTVLSLSGAYGTTLNPTMTNDSVPGLTYYLGNQPWARVGLGVDYAAYQHLHIGLKLSYTRFKYGRSATYTVTIPPYVYTTSEPDSETQQTAFSLTMSYNF</sequence>
<dbReference type="EMBL" id="JQSG02000006">
    <property type="protein sequence ID" value="OBS08081.1"/>
    <property type="molecule type" value="Genomic_DNA"/>
</dbReference>
<accession>A0A1A6C0J8</accession>
<dbReference type="Proteomes" id="UP000029273">
    <property type="component" value="Unassembled WGS sequence"/>
</dbReference>
<reference evidence="1 2" key="1">
    <citation type="journal article" date="2014" name="Genome Announc.">
        <title>Draft Genome Sequence of the Iron-Oxidizing, Acidophilic, and Halotolerant 'Thiobacillus prosperus' Type Strain DSM 5130.</title>
        <authorList>
            <person name="Ossandon F.J."/>
            <person name="Cardenas J.P."/>
            <person name="Corbett M."/>
            <person name="Quatrini R."/>
            <person name="Holmes D.S."/>
            <person name="Watkin E."/>
        </authorList>
    </citation>
    <scope>NUCLEOTIDE SEQUENCE [LARGE SCALE GENOMIC DNA]</scope>
    <source>
        <strain evidence="1 2">DSM 5130</strain>
    </source>
</reference>
<evidence type="ECO:0000313" key="2">
    <source>
        <dbReference type="Proteomes" id="UP000029273"/>
    </source>
</evidence>
<keyword evidence="2" id="KW-1185">Reference proteome</keyword>
<protein>
    <recommendedName>
        <fullName evidence="3">Outer membrane protein beta-barrel domain-containing protein</fullName>
    </recommendedName>
</protein>
<organism evidence="1 2">
    <name type="scientific">Acidihalobacter prosperus</name>
    <dbReference type="NCBI Taxonomy" id="160660"/>
    <lineage>
        <taxon>Bacteria</taxon>
        <taxon>Pseudomonadati</taxon>
        <taxon>Pseudomonadota</taxon>
        <taxon>Gammaproteobacteria</taxon>
        <taxon>Chromatiales</taxon>
        <taxon>Ectothiorhodospiraceae</taxon>
        <taxon>Acidihalobacter</taxon>
    </lineage>
</organism>
<proteinExistence type="predicted"/>
<name>A0A1A6C0J8_9GAMM</name>
<comment type="caution">
    <text evidence="1">The sequence shown here is derived from an EMBL/GenBank/DDBJ whole genome shotgun (WGS) entry which is preliminary data.</text>
</comment>
<gene>
    <name evidence="1" type="ORF">Thpro_022331</name>
</gene>
<evidence type="ECO:0000313" key="1">
    <source>
        <dbReference type="EMBL" id="OBS08081.1"/>
    </source>
</evidence>
<dbReference type="AlphaFoldDB" id="A0A1A6C0J8"/>
<evidence type="ECO:0008006" key="3">
    <source>
        <dbReference type="Google" id="ProtNLM"/>
    </source>
</evidence>